<dbReference type="AlphaFoldDB" id="A0AAD4YAX8"/>
<accession>A0AAD4YAX8</accession>
<sequence>MRTSATTQAERVAAGPRRRSPAPDDAGASPRPDVSTSPTPGPAPPQGGGTRRKFNNQISYSDSLSAVALNWSISVQAQRPEIILIINMFSPSYASYPHSQSISSVAQGPLICFPMRKKSSMCGCVDISGYFRAFLKPLAALADENRVVRKRQEANLRLQSVGDKAVAGYDVSGATELSKAADSGYVISNLTRVHFKYNWLQSASESVVGIVGNQIGASSRLGNFVLSPGLLSVVADGAAELAN</sequence>
<dbReference type="EMBL" id="JAKZEL010000010">
    <property type="protein sequence ID" value="KAI4539876.1"/>
    <property type="molecule type" value="Genomic_DNA"/>
</dbReference>
<evidence type="ECO:0000256" key="1">
    <source>
        <dbReference type="SAM" id="MobiDB-lite"/>
    </source>
</evidence>
<evidence type="ECO:0000313" key="3">
    <source>
        <dbReference type="Proteomes" id="UP001214576"/>
    </source>
</evidence>
<reference evidence="2" key="1">
    <citation type="submission" date="2022-03" db="EMBL/GenBank/DDBJ databases">
        <title>Genomic analyses of argali, domestic sheep and their hybrids provide insights into chromosomal evolution, heterosis and genetic basis of agronomic traits.</title>
        <authorList>
            <person name="Li M."/>
        </authorList>
    </citation>
    <scope>NUCLEOTIDE SEQUENCE</scope>
    <source>
        <strain evidence="2">CAU-MHL-2022a</strain>
        <tissue evidence="2">Skin</tissue>
    </source>
</reference>
<name>A0AAD4YAX8_OVIAM</name>
<comment type="caution">
    <text evidence="2">The sequence shown here is derived from an EMBL/GenBank/DDBJ whole genome shotgun (WGS) entry which is preliminary data.</text>
</comment>
<protein>
    <submittedName>
        <fullName evidence="2">Uncharacterized protein</fullName>
    </submittedName>
</protein>
<gene>
    <name evidence="2" type="ORF">MG293_010271</name>
</gene>
<dbReference type="Proteomes" id="UP001214576">
    <property type="component" value="Unassembled WGS sequence"/>
</dbReference>
<proteinExistence type="predicted"/>
<keyword evidence="3" id="KW-1185">Reference proteome</keyword>
<organism evidence="2 3">
    <name type="scientific">Ovis ammon polii</name>
    <dbReference type="NCBI Taxonomy" id="230172"/>
    <lineage>
        <taxon>Eukaryota</taxon>
        <taxon>Metazoa</taxon>
        <taxon>Chordata</taxon>
        <taxon>Craniata</taxon>
        <taxon>Vertebrata</taxon>
        <taxon>Euteleostomi</taxon>
        <taxon>Mammalia</taxon>
        <taxon>Eutheria</taxon>
        <taxon>Laurasiatheria</taxon>
        <taxon>Artiodactyla</taxon>
        <taxon>Ruminantia</taxon>
        <taxon>Pecora</taxon>
        <taxon>Bovidae</taxon>
        <taxon>Caprinae</taxon>
        <taxon>Ovis</taxon>
    </lineage>
</organism>
<feature type="region of interest" description="Disordered" evidence="1">
    <location>
        <begin position="1"/>
        <end position="55"/>
    </location>
</feature>
<evidence type="ECO:0000313" key="2">
    <source>
        <dbReference type="EMBL" id="KAI4539876.1"/>
    </source>
</evidence>